<evidence type="ECO:0000256" key="4">
    <source>
        <dbReference type="ARBA" id="ARBA00022630"/>
    </source>
</evidence>
<evidence type="ECO:0000313" key="12">
    <source>
        <dbReference type="EMBL" id="MDZ5606215.1"/>
    </source>
</evidence>
<dbReference type="SUPFAM" id="SSF51905">
    <property type="entry name" value="FAD/NAD(P)-binding domain"/>
    <property type="match status" value="1"/>
</dbReference>
<dbReference type="PRINTS" id="PR01001">
    <property type="entry name" value="FADG3PDH"/>
</dbReference>
<dbReference type="GO" id="GO:0004368">
    <property type="term" value="F:glycerol-3-phosphate dehydrogenase (quinone) activity"/>
    <property type="evidence" value="ECO:0007669"/>
    <property type="project" value="UniProtKB-EC"/>
</dbReference>
<comment type="cofactor">
    <cofactor evidence="1 9">
        <name>FAD</name>
        <dbReference type="ChEBI" id="CHEBI:57692"/>
    </cofactor>
</comment>
<dbReference type="PANTHER" id="PTHR11985">
    <property type="entry name" value="GLYCEROL-3-PHOSPHATE DEHYDROGENASE"/>
    <property type="match status" value="1"/>
</dbReference>
<comment type="similarity">
    <text evidence="3 9">Belongs to the FAD-dependent glycerol-3-phosphate dehydrogenase family.</text>
</comment>
<dbReference type="InterPro" id="IPR036188">
    <property type="entry name" value="FAD/NAD-bd_sf"/>
</dbReference>
<comment type="pathway">
    <text evidence="2">Polyol metabolism; glycerol degradation via glycerol kinase pathway; glycerone phosphate from sn-glycerol 3-phosphate (aerobic route): step 1/1.</text>
</comment>
<feature type="domain" description="FAD dependent oxidoreductase" evidence="10">
    <location>
        <begin position="21"/>
        <end position="375"/>
    </location>
</feature>
<keyword evidence="13" id="KW-1185">Reference proteome</keyword>
<dbReference type="RefSeq" id="WP_017152956.1">
    <property type="nucleotide sequence ID" value="NZ_JAIKLI010000100.1"/>
</dbReference>
<proteinExistence type="inferred from homology"/>
<evidence type="ECO:0000256" key="7">
    <source>
        <dbReference type="ARBA" id="ARBA00023002"/>
    </source>
</evidence>
<dbReference type="Gene3D" id="3.30.9.10">
    <property type="entry name" value="D-Amino Acid Oxidase, subunit A, domain 2"/>
    <property type="match status" value="1"/>
</dbReference>
<evidence type="ECO:0000256" key="1">
    <source>
        <dbReference type="ARBA" id="ARBA00001974"/>
    </source>
</evidence>
<organism evidence="12 13">
    <name type="scientific">Bacillus bingmayongensis</name>
    <dbReference type="NCBI Taxonomy" id="1150157"/>
    <lineage>
        <taxon>Bacteria</taxon>
        <taxon>Bacillati</taxon>
        <taxon>Bacillota</taxon>
        <taxon>Bacilli</taxon>
        <taxon>Bacillales</taxon>
        <taxon>Bacillaceae</taxon>
        <taxon>Bacillus</taxon>
    </lineage>
</organism>
<feature type="domain" description="Alpha-glycerophosphate oxidase C-terminal" evidence="11">
    <location>
        <begin position="403"/>
        <end position="531"/>
    </location>
</feature>
<evidence type="ECO:0000256" key="3">
    <source>
        <dbReference type="ARBA" id="ARBA00007330"/>
    </source>
</evidence>
<name>A0ABU5JS10_9BACI</name>
<keyword evidence="4 9" id="KW-0285">Flavoprotein</keyword>
<evidence type="ECO:0000256" key="8">
    <source>
        <dbReference type="ARBA" id="ARBA00049055"/>
    </source>
</evidence>
<dbReference type="Gene3D" id="1.10.8.870">
    <property type="entry name" value="Alpha-glycerophosphate oxidase, cap domain"/>
    <property type="match status" value="1"/>
</dbReference>
<protein>
    <recommendedName>
        <fullName evidence="9">Glycerol-3-phosphate dehydrogenase</fullName>
        <ecNumber evidence="9">1.1.5.3</ecNumber>
    </recommendedName>
</protein>
<gene>
    <name evidence="12" type="primary">glpD</name>
    <name evidence="12" type="ORF">U2I54_03610</name>
</gene>
<keyword evidence="6" id="KW-0274">FAD</keyword>
<dbReference type="Gene3D" id="3.50.50.60">
    <property type="entry name" value="FAD/NAD(P)-binding domain"/>
    <property type="match status" value="1"/>
</dbReference>
<dbReference type="InterPro" id="IPR006076">
    <property type="entry name" value="FAD-dep_OxRdtase"/>
</dbReference>
<comment type="caution">
    <text evidence="12">The sequence shown here is derived from an EMBL/GenBank/DDBJ whole genome shotgun (WGS) entry which is preliminary data.</text>
</comment>
<dbReference type="InterPro" id="IPR038299">
    <property type="entry name" value="DAO_C_sf"/>
</dbReference>
<reference evidence="13" key="1">
    <citation type="submission" date="2023-11" db="EMBL/GenBank/DDBJ databases">
        <title>Genome Sequence of Bacillus pseudomycoides stain BUPM19.</title>
        <authorList>
            <person name="Farhat A."/>
        </authorList>
    </citation>
    <scope>NUCLEOTIDE SEQUENCE [LARGE SCALE GENOMIC DNA]</scope>
    <source>
        <strain evidence="13">BUPM19</strain>
    </source>
</reference>
<dbReference type="InterPro" id="IPR031656">
    <property type="entry name" value="DAO_C"/>
</dbReference>
<dbReference type="SUPFAM" id="SSF54373">
    <property type="entry name" value="FAD-linked reductases, C-terminal domain"/>
    <property type="match status" value="1"/>
</dbReference>
<comment type="catalytic activity">
    <reaction evidence="8 9">
        <text>a quinone + sn-glycerol 3-phosphate = dihydroxyacetone phosphate + a quinol</text>
        <dbReference type="Rhea" id="RHEA:18977"/>
        <dbReference type="ChEBI" id="CHEBI:24646"/>
        <dbReference type="ChEBI" id="CHEBI:57597"/>
        <dbReference type="ChEBI" id="CHEBI:57642"/>
        <dbReference type="ChEBI" id="CHEBI:132124"/>
        <dbReference type="EC" id="1.1.5.3"/>
    </reaction>
</comment>
<dbReference type="EC" id="1.1.5.3" evidence="9"/>
<evidence type="ECO:0000313" key="13">
    <source>
        <dbReference type="Proteomes" id="UP001291930"/>
    </source>
</evidence>
<keyword evidence="7 9" id="KW-0560">Oxidoreductase</keyword>
<dbReference type="Pfam" id="PF16901">
    <property type="entry name" value="DAO_C"/>
    <property type="match status" value="1"/>
</dbReference>
<dbReference type="InterPro" id="IPR000447">
    <property type="entry name" value="G3P_DH_FAD-dep"/>
</dbReference>
<evidence type="ECO:0000256" key="6">
    <source>
        <dbReference type="ARBA" id="ARBA00022827"/>
    </source>
</evidence>
<evidence type="ECO:0000259" key="10">
    <source>
        <dbReference type="Pfam" id="PF01266"/>
    </source>
</evidence>
<dbReference type="Pfam" id="PF01266">
    <property type="entry name" value="DAO"/>
    <property type="match status" value="1"/>
</dbReference>
<dbReference type="PROSITE" id="PS00977">
    <property type="entry name" value="FAD_G3PDH_1"/>
    <property type="match status" value="1"/>
</dbReference>
<evidence type="ECO:0000256" key="2">
    <source>
        <dbReference type="ARBA" id="ARBA00004977"/>
    </source>
</evidence>
<evidence type="ECO:0000256" key="5">
    <source>
        <dbReference type="ARBA" id="ARBA00022798"/>
    </source>
</evidence>
<keyword evidence="5" id="KW-0319">Glycerol metabolism</keyword>
<sequence>MKFSSKQRKDVLNGVNKQELDVIVIGGGITGSGIALDGATRGLSTIVFEMQDFAAGTSSRSTKLVHGGLRYLKQLEVKMVAEVGKERAIVYENGPHVTTPEWMLLPFHKGGTFGSFSTSIGLRVYDFLAGVKRSERRKMFNREETMKKEPLVKQEGLKGGGYYVEYRTDDARLTIEVMKEAIEHGAKAVNYAKVDGFLYKDGKVCGVRVIDLLDGEVYEVYGKKIVNAAGPWVDTLREKDNSKKGKVLQLSKGVHLVIDQKRFPLGQAIYFDTPDGRMVFAIPRGGKTYVGTTDTFYDKDAAVPQMTTEDRTYIINAINYMFPTVKITEKDIESSWAGVRPLIYEEGKSASEISRKDEIWTSESGLITIAGGKLTGYRKMAEMVVDYVTSLLQKEGHSAYPKSETKHMPISGGHVSGSKQFPTFVAKKAQEGTKYGLTTQQAEEFAKFYGSNVDILFNLAKGLKADAKEYNMPLDVLVPLVYAMDYEMTAKPVDFFVRRRGAVFFNIHWVYDWKENVIAYMAAKLGWSNEEQMKYTAELEKALQDAVVPVDQQEQAAALA</sequence>
<dbReference type="PANTHER" id="PTHR11985:SF35">
    <property type="entry name" value="ANAEROBIC GLYCEROL-3-PHOSPHATE DEHYDROGENASE SUBUNIT A"/>
    <property type="match status" value="1"/>
</dbReference>
<dbReference type="Proteomes" id="UP001291930">
    <property type="component" value="Unassembled WGS sequence"/>
</dbReference>
<evidence type="ECO:0000256" key="9">
    <source>
        <dbReference type="RuleBase" id="RU361217"/>
    </source>
</evidence>
<dbReference type="EMBL" id="JAXOVW010000004">
    <property type="protein sequence ID" value="MDZ5606215.1"/>
    <property type="molecule type" value="Genomic_DNA"/>
</dbReference>
<accession>A0ABU5JS10</accession>
<dbReference type="PROSITE" id="PS00978">
    <property type="entry name" value="FAD_G3PDH_2"/>
    <property type="match status" value="1"/>
</dbReference>
<evidence type="ECO:0000259" key="11">
    <source>
        <dbReference type="Pfam" id="PF16901"/>
    </source>
</evidence>